<dbReference type="InterPro" id="IPR006519">
    <property type="entry name" value="Ribosomal_uL11_bac-typ"/>
</dbReference>
<comment type="subunit">
    <text evidence="11">Component of the mitochondrial ribosome large subunit (39S) which comprises a 16S rRNA and about 50 distinct proteins.</text>
</comment>
<evidence type="ECO:0000256" key="3">
    <source>
        <dbReference type="ARBA" id="ARBA00022730"/>
    </source>
</evidence>
<evidence type="ECO:0000313" key="20">
    <source>
        <dbReference type="RefSeq" id="XP_038849782.1"/>
    </source>
</evidence>
<comment type="subcellular location">
    <subcellularLocation>
        <location evidence="1">Mitochondrion</location>
    </subcellularLocation>
</comment>
<dbReference type="OrthoDB" id="1091498at2759"/>
<name>A0A8U0QUG7_SALNM</name>
<dbReference type="Pfam" id="PF00298">
    <property type="entry name" value="Ribosomal_L11"/>
    <property type="match status" value="1"/>
</dbReference>
<dbReference type="InterPro" id="IPR000911">
    <property type="entry name" value="Ribosomal_uL11"/>
</dbReference>
<dbReference type="InterPro" id="IPR020783">
    <property type="entry name" value="Ribosomal_uL11_C"/>
</dbReference>
<evidence type="ECO:0000256" key="1">
    <source>
        <dbReference type="ARBA" id="ARBA00004173"/>
    </source>
</evidence>
<dbReference type="GO" id="GO:0005743">
    <property type="term" value="C:mitochondrial inner membrane"/>
    <property type="evidence" value="ECO:0007669"/>
    <property type="project" value="UniProtKB-ARBA"/>
</dbReference>
<dbReference type="GO" id="GO:0070180">
    <property type="term" value="F:large ribosomal subunit rRNA binding"/>
    <property type="evidence" value="ECO:0007669"/>
    <property type="project" value="TreeGrafter"/>
</dbReference>
<reference evidence="20" key="1">
    <citation type="submission" date="2025-08" db="UniProtKB">
        <authorList>
            <consortium name="RefSeq"/>
        </authorList>
    </citation>
    <scope>IDENTIFICATION</scope>
    <source>
        <tissue evidence="20">White muscle</tissue>
    </source>
</reference>
<evidence type="ECO:0000256" key="10">
    <source>
        <dbReference type="ARBA" id="ARBA00035320"/>
    </source>
</evidence>
<dbReference type="InterPro" id="IPR020784">
    <property type="entry name" value="Ribosomal_uL11_N"/>
</dbReference>
<evidence type="ECO:0000256" key="12">
    <source>
        <dbReference type="ARBA" id="ARBA00040104"/>
    </source>
</evidence>
<protein>
    <recommendedName>
        <fullName evidence="9">Large ribosomal subunit protein uL11</fullName>
    </recommendedName>
    <alternativeName>
        <fullName evidence="13">39S ribosomal protein L11, mitochondrial</fullName>
    </alternativeName>
    <alternativeName>
        <fullName evidence="10">60S ribosomal protein L12</fullName>
    </alternativeName>
    <alternativeName>
        <fullName evidence="12">Large ribosomal subunit protein uL11m</fullName>
    </alternativeName>
</protein>
<dbReference type="AlphaFoldDB" id="A0A8U0QUG7"/>
<evidence type="ECO:0000256" key="6">
    <source>
        <dbReference type="ARBA" id="ARBA00022980"/>
    </source>
</evidence>
<dbReference type="SMART" id="SM00649">
    <property type="entry name" value="RL11"/>
    <property type="match status" value="1"/>
</dbReference>
<dbReference type="KEGG" id="snh:120048130"/>
<dbReference type="GO" id="GO:0003735">
    <property type="term" value="F:structural constituent of ribosome"/>
    <property type="evidence" value="ECO:0007669"/>
    <property type="project" value="InterPro"/>
</dbReference>
<dbReference type="HAMAP" id="MF_00736">
    <property type="entry name" value="Ribosomal_uL11"/>
    <property type="match status" value="1"/>
</dbReference>
<evidence type="ECO:0000256" key="13">
    <source>
        <dbReference type="ARBA" id="ARBA00041455"/>
    </source>
</evidence>
<comment type="function">
    <text evidence="14">Component of the large ribosomal subunit. The ribosome is a large ribonucleoprotein complex responsible for the synthesis of proteins in the cell. Binds directly to 26S ribosomal RNA.</text>
</comment>
<dbReference type="Pfam" id="PF03946">
    <property type="entry name" value="Ribosomal_L11_N"/>
    <property type="match status" value="1"/>
</dbReference>
<comment type="similarity">
    <text evidence="2 16">Belongs to the universal ribosomal protein uL11 family.</text>
</comment>
<dbReference type="InterPro" id="IPR036769">
    <property type="entry name" value="Ribosomal_uL11_C_sf"/>
</dbReference>
<gene>
    <name evidence="20" type="primary">mrpl11</name>
</gene>
<keyword evidence="6 16" id="KW-0689">Ribosomal protein</keyword>
<accession>A0A8U0QUG7</accession>
<dbReference type="CDD" id="cd00349">
    <property type="entry name" value="Ribosomal_L11"/>
    <property type="match status" value="1"/>
</dbReference>
<dbReference type="GeneID" id="120048130"/>
<keyword evidence="7" id="KW-0496">Mitochondrion</keyword>
<feature type="domain" description="Large ribosomal subunit protein uL11 N-terminal" evidence="18">
    <location>
        <begin position="38"/>
        <end position="96"/>
    </location>
</feature>
<dbReference type="Proteomes" id="UP000808372">
    <property type="component" value="Chromosome 5"/>
</dbReference>
<dbReference type="PANTHER" id="PTHR11661:SF1">
    <property type="entry name" value="LARGE RIBOSOMAL SUBUNIT PROTEIN UL11M"/>
    <property type="match status" value="1"/>
</dbReference>
<dbReference type="CTD" id="65003"/>
<evidence type="ECO:0000259" key="17">
    <source>
        <dbReference type="Pfam" id="PF00298"/>
    </source>
</evidence>
<proteinExistence type="inferred from homology"/>
<evidence type="ECO:0000256" key="7">
    <source>
        <dbReference type="ARBA" id="ARBA00023128"/>
    </source>
</evidence>
<dbReference type="Gene3D" id="3.30.1550.10">
    <property type="entry name" value="Ribosomal protein L11/L12, N-terminal domain"/>
    <property type="match status" value="1"/>
</dbReference>
<evidence type="ECO:0000256" key="14">
    <source>
        <dbReference type="ARBA" id="ARBA00045484"/>
    </source>
</evidence>
<evidence type="ECO:0000259" key="18">
    <source>
        <dbReference type="Pfam" id="PF03946"/>
    </source>
</evidence>
<dbReference type="SUPFAM" id="SSF54747">
    <property type="entry name" value="Ribosomal L11/L12e N-terminal domain"/>
    <property type="match status" value="1"/>
</dbReference>
<feature type="domain" description="Large ribosomal subunit protein uL11 C-terminal" evidence="17">
    <location>
        <begin position="102"/>
        <end position="173"/>
    </location>
</feature>
<dbReference type="GO" id="GO:0006412">
    <property type="term" value="P:translation"/>
    <property type="evidence" value="ECO:0007669"/>
    <property type="project" value="InterPro"/>
</dbReference>
<keyword evidence="3" id="KW-0699">rRNA-binding</keyword>
<dbReference type="InterPro" id="IPR036796">
    <property type="entry name" value="Ribosomal_uL11_N_sf"/>
</dbReference>
<dbReference type="NCBIfam" id="TIGR01632">
    <property type="entry name" value="L11_bact"/>
    <property type="match status" value="1"/>
</dbReference>
<dbReference type="PROSITE" id="PS00359">
    <property type="entry name" value="RIBOSOMAL_L11"/>
    <property type="match status" value="1"/>
</dbReference>
<keyword evidence="19" id="KW-1185">Reference proteome</keyword>
<evidence type="ECO:0000256" key="15">
    <source>
        <dbReference type="ARBA" id="ARBA00046571"/>
    </source>
</evidence>
<sequence length="209" mass="22734">MKLRTISTADRERWRETTMSKISKAAKAVKKVDMGGVIRAIVRSGQAAPGPPLGPVLGQKGIPIGQFCKDFNDKTKELKEGIPLPIKIHVKPDRTYDLTIGQPTVSYFLKQAAGIQKGASKTGHEIAGKVSVRAVYEIAQVKAQDEAFKMQNASIETVVKSIIGSARSLGIEIVNDLSAEEYNTFLEEKEERLRAEAAAADEAVSVKKK</sequence>
<evidence type="ECO:0000256" key="11">
    <source>
        <dbReference type="ARBA" id="ARBA00038782"/>
    </source>
</evidence>
<keyword evidence="5" id="KW-0809">Transit peptide</keyword>
<evidence type="ECO:0000256" key="9">
    <source>
        <dbReference type="ARBA" id="ARBA00035203"/>
    </source>
</evidence>
<dbReference type="SUPFAM" id="SSF46906">
    <property type="entry name" value="Ribosomal protein L11, C-terminal domain"/>
    <property type="match status" value="1"/>
</dbReference>
<organism evidence="19 20">
    <name type="scientific">Salvelinus namaycush</name>
    <name type="common">Lake trout</name>
    <name type="synonym">Salmo namaycush</name>
    <dbReference type="NCBI Taxonomy" id="8040"/>
    <lineage>
        <taxon>Eukaryota</taxon>
        <taxon>Metazoa</taxon>
        <taxon>Chordata</taxon>
        <taxon>Craniata</taxon>
        <taxon>Vertebrata</taxon>
        <taxon>Euteleostomi</taxon>
        <taxon>Actinopterygii</taxon>
        <taxon>Neopterygii</taxon>
        <taxon>Teleostei</taxon>
        <taxon>Protacanthopterygii</taxon>
        <taxon>Salmoniformes</taxon>
        <taxon>Salmonidae</taxon>
        <taxon>Salmoninae</taxon>
        <taxon>Salvelinus</taxon>
    </lineage>
</organism>
<dbReference type="InterPro" id="IPR020785">
    <property type="entry name" value="Ribosomal_uL11_CS"/>
</dbReference>
<dbReference type="GO" id="GO:0005762">
    <property type="term" value="C:mitochondrial large ribosomal subunit"/>
    <property type="evidence" value="ECO:0007669"/>
    <property type="project" value="TreeGrafter"/>
</dbReference>
<evidence type="ECO:0000256" key="5">
    <source>
        <dbReference type="ARBA" id="ARBA00022946"/>
    </source>
</evidence>
<dbReference type="FunFam" id="1.10.10.250:FF:000004">
    <property type="entry name" value="39S ribosomal protein L11, mitochondrial"/>
    <property type="match status" value="1"/>
</dbReference>
<keyword evidence="8 16" id="KW-0687">Ribonucleoprotein</keyword>
<dbReference type="RefSeq" id="XP_038849782.1">
    <property type="nucleotide sequence ID" value="XM_038993854.1"/>
</dbReference>
<evidence type="ECO:0000256" key="4">
    <source>
        <dbReference type="ARBA" id="ARBA00022884"/>
    </source>
</evidence>
<dbReference type="FunFam" id="3.30.1550.10:FF:000003">
    <property type="entry name" value="39S ribosomal protein L11, mitochondrial"/>
    <property type="match status" value="1"/>
</dbReference>
<dbReference type="PANTHER" id="PTHR11661">
    <property type="entry name" value="60S RIBOSOMAL PROTEIN L12"/>
    <property type="match status" value="1"/>
</dbReference>
<comment type="subunit">
    <text evidence="15">Component of the large ribosomal subunit. Mature ribosomes consist of a small (40S) and a large (60S) subunit. The 40S subunit contains about 33 different proteins and 1 molecule of RNA (18S). The 60S subunit contains about 49 different proteins and 3 molecules of RNA (28S, 5.8S and 5S).</text>
</comment>
<dbReference type="Gene3D" id="1.10.10.250">
    <property type="entry name" value="Ribosomal protein L11, C-terminal domain"/>
    <property type="match status" value="1"/>
</dbReference>
<evidence type="ECO:0000313" key="19">
    <source>
        <dbReference type="Proteomes" id="UP000808372"/>
    </source>
</evidence>
<keyword evidence="4" id="KW-0694">RNA-binding</keyword>
<evidence type="ECO:0000256" key="2">
    <source>
        <dbReference type="ARBA" id="ARBA00010537"/>
    </source>
</evidence>
<evidence type="ECO:0000256" key="16">
    <source>
        <dbReference type="RuleBase" id="RU003978"/>
    </source>
</evidence>
<evidence type="ECO:0000256" key="8">
    <source>
        <dbReference type="ARBA" id="ARBA00023274"/>
    </source>
</evidence>